<protein>
    <submittedName>
        <fullName evidence="2">Uncharacterized protein</fullName>
    </submittedName>
</protein>
<dbReference type="VEuPathDB" id="FungiDB:HpaG802761"/>
<dbReference type="Proteomes" id="UP000011713">
    <property type="component" value="Unassembled WGS sequence"/>
</dbReference>
<evidence type="ECO:0000256" key="1">
    <source>
        <dbReference type="SAM" id="MobiDB-lite"/>
    </source>
</evidence>
<reference evidence="3" key="1">
    <citation type="journal article" date="2010" name="Science">
        <title>Signatures of adaptation to obligate biotrophy in the Hyaloperonospora arabidopsidis genome.</title>
        <authorList>
            <person name="Baxter L."/>
            <person name="Tripathy S."/>
            <person name="Ishaque N."/>
            <person name="Boot N."/>
            <person name="Cabral A."/>
            <person name="Kemen E."/>
            <person name="Thines M."/>
            <person name="Ah-Fong A."/>
            <person name="Anderson R."/>
            <person name="Badejoko W."/>
            <person name="Bittner-Eddy P."/>
            <person name="Boore J.L."/>
            <person name="Chibucos M.C."/>
            <person name="Coates M."/>
            <person name="Dehal P."/>
            <person name="Delehaunty K."/>
            <person name="Dong S."/>
            <person name="Downton P."/>
            <person name="Dumas B."/>
            <person name="Fabro G."/>
            <person name="Fronick C."/>
            <person name="Fuerstenberg S.I."/>
            <person name="Fulton L."/>
            <person name="Gaulin E."/>
            <person name="Govers F."/>
            <person name="Hughes L."/>
            <person name="Humphray S."/>
            <person name="Jiang R.H."/>
            <person name="Judelson H."/>
            <person name="Kamoun S."/>
            <person name="Kyung K."/>
            <person name="Meijer H."/>
            <person name="Minx P."/>
            <person name="Morris P."/>
            <person name="Nelson J."/>
            <person name="Phuntumart V."/>
            <person name="Qutob D."/>
            <person name="Rehmany A."/>
            <person name="Rougon-Cardoso A."/>
            <person name="Ryden P."/>
            <person name="Torto-Alalibo T."/>
            <person name="Studholme D."/>
            <person name="Wang Y."/>
            <person name="Win J."/>
            <person name="Wood J."/>
            <person name="Clifton S.W."/>
            <person name="Rogers J."/>
            <person name="Van den Ackerveken G."/>
            <person name="Jones J.D."/>
            <person name="McDowell J.M."/>
            <person name="Beynon J."/>
            <person name="Tyler B.M."/>
        </authorList>
    </citation>
    <scope>NUCLEOTIDE SEQUENCE [LARGE SCALE GENOMIC DNA]</scope>
    <source>
        <strain evidence="3">Emoy2</strain>
    </source>
</reference>
<keyword evidence="3" id="KW-1185">Reference proteome</keyword>
<evidence type="ECO:0000313" key="2">
    <source>
        <dbReference type="EnsemblProtists" id="HpaP802761"/>
    </source>
</evidence>
<evidence type="ECO:0000313" key="3">
    <source>
        <dbReference type="Proteomes" id="UP000011713"/>
    </source>
</evidence>
<dbReference type="HOGENOM" id="CLU_895595_0_0_1"/>
<feature type="region of interest" description="Disordered" evidence="1">
    <location>
        <begin position="1"/>
        <end position="50"/>
    </location>
</feature>
<proteinExistence type="predicted"/>
<dbReference type="EMBL" id="JH598009">
    <property type="status" value="NOT_ANNOTATED_CDS"/>
    <property type="molecule type" value="Genomic_DNA"/>
</dbReference>
<feature type="compositionally biased region" description="Polar residues" evidence="1">
    <location>
        <begin position="16"/>
        <end position="50"/>
    </location>
</feature>
<sequence length="311" mass="32946">MYSDPQAELRGRLSFSVHTPSASHNGSRTSTLSHSQPGSRDGPTTISSGKLSRAKLKQIGSLSATVGNTHGARAVQRQVRERVQHKIEDVGGQVEGGMKRRGSYGEMIPSTRGDITPCVPDRRSTSSSPSRGNVAHQSIFSPLFAPRLSSSTSSLAYGDELVLSHDEVLSGEAKMSPREGMDDTDVFAEISCKAALASPATIDSAEEKRSKLDIVGLTDSGSFPPFPISRDASDLRAGLDNNVDDTVDKAAIGTASNVKPLTRAKRKDLLKVHLGATLIVSPLAVGSNKARPGTSYSSSEEDGSEDQEKKT</sequence>
<dbReference type="EnsemblProtists" id="HpaT802761">
    <property type="protein sequence ID" value="HpaP802761"/>
    <property type="gene ID" value="HpaG802761"/>
</dbReference>
<feature type="region of interest" description="Disordered" evidence="1">
    <location>
        <begin position="94"/>
        <end position="134"/>
    </location>
</feature>
<accession>M4B902</accession>
<dbReference type="InParanoid" id="M4B902"/>
<reference evidence="2" key="2">
    <citation type="submission" date="2015-06" db="UniProtKB">
        <authorList>
            <consortium name="EnsemblProtists"/>
        </authorList>
    </citation>
    <scope>IDENTIFICATION</scope>
    <source>
        <strain evidence="2">Emoy2</strain>
    </source>
</reference>
<dbReference type="AlphaFoldDB" id="M4B902"/>
<name>M4B902_HYAAE</name>
<feature type="region of interest" description="Disordered" evidence="1">
    <location>
        <begin position="286"/>
        <end position="311"/>
    </location>
</feature>
<organism evidence="2 3">
    <name type="scientific">Hyaloperonospora arabidopsidis (strain Emoy2)</name>
    <name type="common">Downy mildew agent</name>
    <name type="synonym">Peronospora arabidopsidis</name>
    <dbReference type="NCBI Taxonomy" id="559515"/>
    <lineage>
        <taxon>Eukaryota</taxon>
        <taxon>Sar</taxon>
        <taxon>Stramenopiles</taxon>
        <taxon>Oomycota</taxon>
        <taxon>Peronosporomycetes</taxon>
        <taxon>Peronosporales</taxon>
        <taxon>Peronosporaceae</taxon>
        <taxon>Hyaloperonospora</taxon>
    </lineage>
</organism>